<dbReference type="Pfam" id="PF00990">
    <property type="entry name" value="GGDEF"/>
    <property type="match status" value="1"/>
</dbReference>
<dbReference type="Gene3D" id="3.30.70.270">
    <property type="match status" value="1"/>
</dbReference>
<name>A0A917LQQ5_9GAMM</name>
<feature type="transmembrane region" description="Helical" evidence="5">
    <location>
        <begin position="99"/>
        <end position="118"/>
    </location>
</feature>
<dbReference type="Proteomes" id="UP000627715">
    <property type="component" value="Unassembled WGS sequence"/>
</dbReference>
<dbReference type="RefSeq" id="WP_157885668.1">
    <property type="nucleotide sequence ID" value="NZ_BMIY01000002.1"/>
</dbReference>
<evidence type="ECO:0000256" key="3">
    <source>
        <dbReference type="ARBA" id="ARBA00034247"/>
    </source>
</evidence>
<dbReference type="CDD" id="cd01949">
    <property type="entry name" value="GGDEF"/>
    <property type="match status" value="1"/>
</dbReference>
<evidence type="ECO:0000259" key="6">
    <source>
        <dbReference type="PROSITE" id="PS50887"/>
    </source>
</evidence>
<organism evidence="7 8">
    <name type="scientific">Pseudohongiella nitratireducens</name>
    <dbReference type="NCBI Taxonomy" id="1768907"/>
    <lineage>
        <taxon>Bacteria</taxon>
        <taxon>Pseudomonadati</taxon>
        <taxon>Pseudomonadota</taxon>
        <taxon>Gammaproteobacteria</taxon>
        <taxon>Pseudomonadales</taxon>
        <taxon>Pseudohongiellaceae</taxon>
        <taxon>Pseudohongiella</taxon>
    </lineage>
</organism>
<dbReference type="NCBIfam" id="TIGR00254">
    <property type="entry name" value="GGDEF"/>
    <property type="match status" value="1"/>
</dbReference>
<evidence type="ECO:0000256" key="5">
    <source>
        <dbReference type="SAM" id="Phobius"/>
    </source>
</evidence>
<keyword evidence="8" id="KW-1185">Reference proteome</keyword>
<reference evidence="7" key="1">
    <citation type="journal article" date="2014" name="Int. J. Syst. Evol. Microbiol.">
        <title>Complete genome sequence of Corynebacterium casei LMG S-19264T (=DSM 44701T), isolated from a smear-ripened cheese.</title>
        <authorList>
            <consortium name="US DOE Joint Genome Institute (JGI-PGF)"/>
            <person name="Walter F."/>
            <person name="Albersmeier A."/>
            <person name="Kalinowski J."/>
            <person name="Ruckert C."/>
        </authorList>
    </citation>
    <scope>NUCLEOTIDE SEQUENCE</scope>
    <source>
        <strain evidence="7">CGMCC 1.15425</strain>
    </source>
</reference>
<gene>
    <name evidence="7" type="ORF">GCM10011403_04990</name>
</gene>
<dbReference type="InterPro" id="IPR029787">
    <property type="entry name" value="Nucleotide_cyclase"/>
</dbReference>
<dbReference type="SMART" id="SM00267">
    <property type="entry name" value="GGDEF"/>
    <property type="match status" value="1"/>
</dbReference>
<proteinExistence type="predicted"/>
<keyword evidence="5" id="KW-1133">Transmembrane helix</keyword>
<keyword evidence="5" id="KW-0472">Membrane</keyword>
<evidence type="ECO:0000313" key="8">
    <source>
        <dbReference type="Proteomes" id="UP000627715"/>
    </source>
</evidence>
<dbReference type="SUPFAM" id="SSF55073">
    <property type="entry name" value="Nucleotide cyclase"/>
    <property type="match status" value="1"/>
</dbReference>
<evidence type="ECO:0000256" key="4">
    <source>
        <dbReference type="SAM" id="MobiDB-lite"/>
    </source>
</evidence>
<dbReference type="AlphaFoldDB" id="A0A917LQQ5"/>
<protein>
    <recommendedName>
        <fullName evidence="2">diguanylate cyclase</fullName>
        <ecNumber evidence="2">2.7.7.65</ecNumber>
    </recommendedName>
</protein>
<feature type="transmembrane region" description="Helical" evidence="5">
    <location>
        <begin position="68"/>
        <end position="87"/>
    </location>
</feature>
<sequence>MLEKLRHLFLHQRALHKQYRLTLIHRTVNRFFFIGMVASPVSAAHIWLFSQYQATTAAEAQWRTGLLVYHFALMIAAAVLALIAWHCRQRPVAPGMLRFTYWLGFITVLLAGVVVVTVDQLVTPAVTPFLIACTVIGVLFLMPPWHATVICSVLYVCFYYAVGITQTDPEILLSNRVNGLTATGVALALLLIQWRNTTVQLNQESRIQEQQALLEDSNRRLQRLATEDELTGLANRRLFNLLVKEELVLQQRHGRPPSLILLDIDHFKKVNDEYGHLTGDEVLKSLAAILRNSVRSSDLVCRWGGEEFAILLRHSSAQKAAEVAENLRRKVEEATFQVNGKPIRITISLGISEFDHSREEALDEAYQRADHALYSAKNNGRNQVQTSPATQTTKKTEVPVV</sequence>
<comment type="catalytic activity">
    <reaction evidence="3">
        <text>2 GTP = 3',3'-c-di-GMP + 2 diphosphate</text>
        <dbReference type="Rhea" id="RHEA:24898"/>
        <dbReference type="ChEBI" id="CHEBI:33019"/>
        <dbReference type="ChEBI" id="CHEBI:37565"/>
        <dbReference type="ChEBI" id="CHEBI:58805"/>
        <dbReference type="EC" id="2.7.7.65"/>
    </reaction>
</comment>
<evidence type="ECO:0000256" key="2">
    <source>
        <dbReference type="ARBA" id="ARBA00012528"/>
    </source>
</evidence>
<dbReference type="PANTHER" id="PTHR45138:SF9">
    <property type="entry name" value="DIGUANYLATE CYCLASE DGCM-RELATED"/>
    <property type="match status" value="1"/>
</dbReference>
<evidence type="ECO:0000256" key="1">
    <source>
        <dbReference type="ARBA" id="ARBA00001946"/>
    </source>
</evidence>
<dbReference type="EC" id="2.7.7.65" evidence="2"/>
<comment type="caution">
    <text evidence="7">The sequence shown here is derived from an EMBL/GenBank/DDBJ whole genome shotgun (WGS) entry which is preliminary data.</text>
</comment>
<dbReference type="InterPro" id="IPR000160">
    <property type="entry name" value="GGDEF_dom"/>
</dbReference>
<feature type="compositionally biased region" description="Polar residues" evidence="4">
    <location>
        <begin position="377"/>
        <end position="393"/>
    </location>
</feature>
<feature type="transmembrane region" description="Helical" evidence="5">
    <location>
        <begin position="147"/>
        <end position="165"/>
    </location>
</feature>
<dbReference type="PANTHER" id="PTHR45138">
    <property type="entry name" value="REGULATORY COMPONENTS OF SENSORY TRANSDUCTION SYSTEM"/>
    <property type="match status" value="1"/>
</dbReference>
<dbReference type="FunFam" id="3.30.70.270:FF:000001">
    <property type="entry name" value="Diguanylate cyclase domain protein"/>
    <property type="match status" value="1"/>
</dbReference>
<dbReference type="EMBL" id="BMIY01000002">
    <property type="protein sequence ID" value="GGG50858.1"/>
    <property type="molecule type" value="Genomic_DNA"/>
</dbReference>
<reference evidence="7" key="2">
    <citation type="submission" date="2020-09" db="EMBL/GenBank/DDBJ databases">
        <authorList>
            <person name="Sun Q."/>
            <person name="Zhou Y."/>
        </authorList>
    </citation>
    <scope>NUCLEOTIDE SEQUENCE</scope>
    <source>
        <strain evidence="7">CGMCC 1.15425</strain>
    </source>
</reference>
<comment type="cofactor">
    <cofactor evidence="1">
        <name>Mg(2+)</name>
        <dbReference type="ChEBI" id="CHEBI:18420"/>
    </cofactor>
</comment>
<feature type="domain" description="GGDEF" evidence="6">
    <location>
        <begin position="255"/>
        <end position="389"/>
    </location>
</feature>
<evidence type="ECO:0000313" key="7">
    <source>
        <dbReference type="EMBL" id="GGG50858.1"/>
    </source>
</evidence>
<dbReference type="PROSITE" id="PS50887">
    <property type="entry name" value="GGDEF"/>
    <property type="match status" value="1"/>
</dbReference>
<feature type="region of interest" description="Disordered" evidence="4">
    <location>
        <begin position="377"/>
        <end position="401"/>
    </location>
</feature>
<dbReference type="InterPro" id="IPR043128">
    <property type="entry name" value="Rev_trsase/Diguanyl_cyclase"/>
</dbReference>
<dbReference type="GO" id="GO:0052621">
    <property type="term" value="F:diguanylate cyclase activity"/>
    <property type="evidence" value="ECO:0007669"/>
    <property type="project" value="UniProtKB-EC"/>
</dbReference>
<feature type="transmembrane region" description="Helical" evidence="5">
    <location>
        <begin position="177"/>
        <end position="194"/>
    </location>
</feature>
<feature type="transmembrane region" description="Helical" evidence="5">
    <location>
        <begin position="27"/>
        <end position="48"/>
    </location>
</feature>
<dbReference type="OrthoDB" id="9812260at2"/>
<keyword evidence="5" id="KW-0812">Transmembrane</keyword>
<dbReference type="InterPro" id="IPR050469">
    <property type="entry name" value="Diguanylate_Cyclase"/>
</dbReference>
<accession>A0A917LQQ5</accession>